<proteinExistence type="predicted"/>
<organism evidence="1">
    <name type="scientific">viral metagenome</name>
    <dbReference type="NCBI Taxonomy" id="1070528"/>
    <lineage>
        <taxon>unclassified sequences</taxon>
        <taxon>metagenomes</taxon>
        <taxon>organismal metagenomes</taxon>
    </lineage>
</organism>
<sequence length="85" mass="9429">MIVSIILGIGLASLFYKVCKDKDCIQFNGPVIKKVDGKIFEYDHKCYKYDAVPVTCDPSKKTLPFSEGLVAQRPAEPGVPRNVPK</sequence>
<accession>A0A6C0EM60</accession>
<name>A0A6C0EM60_9ZZZZ</name>
<protein>
    <submittedName>
        <fullName evidence="1">Uncharacterized protein</fullName>
    </submittedName>
</protein>
<reference evidence="1" key="1">
    <citation type="journal article" date="2020" name="Nature">
        <title>Giant virus diversity and host interactions through global metagenomics.</title>
        <authorList>
            <person name="Schulz F."/>
            <person name="Roux S."/>
            <person name="Paez-Espino D."/>
            <person name="Jungbluth S."/>
            <person name="Walsh D.A."/>
            <person name="Denef V.J."/>
            <person name="McMahon K.D."/>
            <person name="Konstantinidis K.T."/>
            <person name="Eloe-Fadrosh E.A."/>
            <person name="Kyrpides N.C."/>
            <person name="Woyke T."/>
        </authorList>
    </citation>
    <scope>NUCLEOTIDE SEQUENCE</scope>
    <source>
        <strain evidence="1">GVMAG-M-3300009068-24</strain>
    </source>
</reference>
<dbReference type="EMBL" id="MN738882">
    <property type="protein sequence ID" value="QHT29812.1"/>
    <property type="molecule type" value="Genomic_DNA"/>
</dbReference>
<evidence type="ECO:0000313" key="1">
    <source>
        <dbReference type="EMBL" id="QHT29812.1"/>
    </source>
</evidence>
<dbReference type="AlphaFoldDB" id="A0A6C0EM60"/>